<dbReference type="GO" id="GO:0031640">
    <property type="term" value="P:killing of cells of another organism"/>
    <property type="evidence" value="ECO:0007669"/>
    <property type="project" value="UniProtKB-KW"/>
</dbReference>
<dbReference type="PRINTS" id="PR00135">
    <property type="entry name" value="LYZLACT"/>
</dbReference>
<dbReference type="GeneID" id="116290951"/>
<dbReference type="PANTHER" id="PTHR11407:SF63">
    <property type="entry name" value="LYSOZYME C"/>
    <property type="match status" value="1"/>
</dbReference>
<dbReference type="SUPFAM" id="SSF53955">
    <property type="entry name" value="Lysozyme-like"/>
    <property type="match status" value="1"/>
</dbReference>
<dbReference type="KEGG" id="aten:116290951"/>
<evidence type="ECO:0000313" key="7">
    <source>
        <dbReference type="Proteomes" id="UP000515163"/>
    </source>
</evidence>
<evidence type="ECO:0000256" key="2">
    <source>
        <dbReference type="ARBA" id="ARBA00022638"/>
    </source>
</evidence>
<name>A0A6P8HMR8_ACTTE</name>
<keyword evidence="3" id="KW-1015">Disulfide bond</keyword>
<evidence type="ECO:0000259" key="6">
    <source>
        <dbReference type="PROSITE" id="PS00128"/>
    </source>
</evidence>
<proteinExistence type="inferred from homology"/>
<evidence type="ECO:0000256" key="5">
    <source>
        <dbReference type="SAM" id="SignalP"/>
    </source>
</evidence>
<protein>
    <recommendedName>
        <fullName evidence="1">lysozyme</fullName>
        <ecNumber evidence="1">3.2.1.17</ecNumber>
    </recommendedName>
</protein>
<dbReference type="EC" id="3.2.1.17" evidence="1"/>
<dbReference type="InterPro" id="IPR019799">
    <property type="entry name" value="Glyco_hydro_22_CS"/>
</dbReference>
<dbReference type="InterPro" id="IPR000974">
    <property type="entry name" value="Glyco_hydro_22_lys"/>
</dbReference>
<reference evidence="8" key="1">
    <citation type="submission" date="2025-08" db="UniProtKB">
        <authorList>
            <consortium name="RefSeq"/>
        </authorList>
    </citation>
    <scope>IDENTIFICATION</scope>
    <source>
        <tissue evidence="8">Tentacle</tissue>
    </source>
</reference>
<dbReference type="GO" id="GO:0003796">
    <property type="term" value="F:lysozyme activity"/>
    <property type="evidence" value="ECO:0007669"/>
    <property type="project" value="UniProtKB-EC"/>
</dbReference>
<dbReference type="InterPro" id="IPR001916">
    <property type="entry name" value="Glyco_hydro_22"/>
</dbReference>
<dbReference type="AlphaFoldDB" id="A0A6P8HMR8"/>
<organism evidence="7 8">
    <name type="scientific">Actinia tenebrosa</name>
    <name type="common">Australian red waratah sea anemone</name>
    <dbReference type="NCBI Taxonomy" id="6105"/>
    <lineage>
        <taxon>Eukaryota</taxon>
        <taxon>Metazoa</taxon>
        <taxon>Cnidaria</taxon>
        <taxon>Anthozoa</taxon>
        <taxon>Hexacorallia</taxon>
        <taxon>Actiniaria</taxon>
        <taxon>Actiniidae</taxon>
        <taxon>Actinia</taxon>
    </lineage>
</organism>
<dbReference type="InParanoid" id="A0A6P8HMR8"/>
<evidence type="ECO:0000256" key="4">
    <source>
        <dbReference type="RuleBase" id="RU004440"/>
    </source>
</evidence>
<sequence>MFSVRDRLKINLLPIKLFAIVLLTVVGSEAARKTKCEVVSALRAQGVPDGDLRDWLCLVENESSFRYDITNEQNDNGSKDYGIFQLSNGYWCDRPHGTTSSICWRLNTYGCHVSCSNLLNSDISDDAECAVRIKNCKGFREWAAWRDDCSDVSGSEFDYSSC</sequence>
<dbReference type="OrthoDB" id="17373at2759"/>
<dbReference type="CDD" id="cd16899">
    <property type="entry name" value="LYZ_C_invert"/>
    <property type="match status" value="1"/>
</dbReference>
<keyword evidence="5" id="KW-0732">Signal</keyword>
<evidence type="ECO:0000256" key="3">
    <source>
        <dbReference type="ARBA" id="ARBA00023157"/>
    </source>
</evidence>
<dbReference type="Proteomes" id="UP000515163">
    <property type="component" value="Unplaced"/>
</dbReference>
<keyword evidence="2" id="KW-0081">Bacteriolytic enzyme</keyword>
<feature type="domain" description="Glycosyl hydrolases family 22 (GH22)" evidence="6">
    <location>
        <begin position="111"/>
        <end position="129"/>
    </location>
</feature>
<dbReference type="PRINTS" id="PR00137">
    <property type="entry name" value="LYSOZYME"/>
</dbReference>
<dbReference type="PROSITE" id="PS00128">
    <property type="entry name" value="GLYCOSYL_HYDROL_F22_1"/>
    <property type="match status" value="1"/>
</dbReference>
<evidence type="ECO:0000256" key="1">
    <source>
        <dbReference type="ARBA" id="ARBA00012732"/>
    </source>
</evidence>
<accession>A0A6P8HMR8</accession>
<dbReference type="PROSITE" id="PS51348">
    <property type="entry name" value="GLYCOSYL_HYDROL_F22_2"/>
    <property type="match status" value="1"/>
</dbReference>
<dbReference type="Pfam" id="PF00062">
    <property type="entry name" value="Lys"/>
    <property type="match status" value="1"/>
</dbReference>
<comment type="similarity">
    <text evidence="4">Belongs to the glycosyl hydrolase 22 family.</text>
</comment>
<gene>
    <name evidence="8" type="primary">LOC116290951</name>
</gene>
<dbReference type="GO" id="GO:0042742">
    <property type="term" value="P:defense response to bacterium"/>
    <property type="evidence" value="ECO:0007669"/>
    <property type="project" value="UniProtKB-KW"/>
</dbReference>
<dbReference type="InterPro" id="IPR023346">
    <property type="entry name" value="Lysozyme-like_dom_sf"/>
</dbReference>
<keyword evidence="2" id="KW-0929">Antimicrobial</keyword>
<dbReference type="Gene3D" id="1.10.530.10">
    <property type="match status" value="1"/>
</dbReference>
<feature type="signal peptide" evidence="5">
    <location>
        <begin position="1"/>
        <end position="30"/>
    </location>
</feature>
<dbReference type="RefSeq" id="XP_031553937.1">
    <property type="nucleotide sequence ID" value="XM_031698077.1"/>
</dbReference>
<dbReference type="PANTHER" id="PTHR11407">
    <property type="entry name" value="LYSOZYME C"/>
    <property type="match status" value="1"/>
</dbReference>
<feature type="chain" id="PRO_5028044580" description="lysozyme" evidence="5">
    <location>
        <begin position="31"/>
        <end position="162"/>
    </location>
</feature>
<evidence type="ECO:0000313" key="8">
    <source>
        <dbReference type="RefSeq" id="XP_031553937.1"/>
    </source>
</evidence>
<dbReference type="FunCoup" id="A0A6P8HMR8">
    <property type="interactions" value="162"/>
</dbReference>
<keyword evidence="7" id="KW-1185">Reference proteome</keyword>
<dbReference type="SMART" id="SM00263">
    <property type="entry name" value="LYZ1"/>
    <property type="match status" value="1"/>
</dbReference>